<feature type="chain" id="PRO_5039716794" description="YhgE/Pip domain-containing protein" evidence="1">
    <location>
        <begin position="26"/>
        <end position="610"/>
    </location>
</feature>
<dbReference type="AlphaFoldDB" id="A0A2S5G7V4"/>
<reference evidence="2 3" key="1">
    <citation type="submission" date="2018-02" db="EMBL/GenBank/DDBJ databases">
        <title>Jeotgalibacillus proteolyticum sp. nov. a protease producing bacterium isolated from ocean sediments of Laizhou Bay.</title>
        <authorList>
            <person name="Li Y."/>
        </authorList>
    </citation>
    <scope>NUCLEOTIDE SEQUENCE [LARGE SCALE GENOMIC DNA]</scope>
    <source>
        <strain evidence="2 3">22-7</strain>
    </source>
</reference>
<protein>
    <recommendedName>
        <fullName evidence="4">YhgE/Pip domain-containing protein</fullName>
    </recommendedName>
</protein>
<comment type="caution">
    <text evidence="2">The sequence shown here is derived from an EMBL/GenBank/DDBJ whole genome shotgun (WGS) entry which is preliminary data.</text>
</comment>
<dbReference type="Proteomes" id="UP000239047">
    <property type="component" value="Unassembled WGS sequence"/>
</dbReference>
<dbReference type="Gene3D" id="1.10.287.950">
    <property type="entry name" value="Methyl-accepting chemotaxis protein"/>
    <property type="match status" value="1"/>
</dbReference>
<evidence type="ECO:0000256" key="1">
    <source>
        <dbReference type="SAM" id="SignalP"/>
    </source>
</evidence>
<evidence type="ECO:0000313" key="3">
    <source>
        <dbReference type="Proteomes" id="UP000239047"/>
    </source>
</evidence>
<gene>
    <name evidence="2" type="ORF">C4B60_17335</name>
</gene>
<name>A0A2S5G7V4_9BACL</name>
<evidence type="ECO:0000313" key="2">
    <source>
        <dbReference type="EMBL" id="PPA69077.1"/>
    </source>
</evidence>
<evidence type="ECO:0008006" key="4">
    <source>
        <dbReference type="Google" id="ProtNLM"/>
    </source>
</evidence>
<sequence length="610" mass="65494">MTMKFKRTGAAFTAILLAMPTLLVSAETNDTSKEEDSPQGEGSFSAKHEVVYATLTATGEPGEMYVVNNFTVEEPGKLMDYGPYSSVQNLTDLTGIEQEGNEVQFTAKENEFYYQGNLDNMPLPWNFTVTYLLDGKEIDPNQLPGEDGEIELQIETTKNDSGEELFFENYLMQISLTLDSNRFKNIEAEDGALANAGKDRQVTFTVLPEKEETFSVRANVTDFEMNAIEIAAVPSSMSIDAPDTDEMQQEMMSLSDATAEVNRGVGGLKDGISELNSGVAMLFDGSAQYRDGISQLQANSSELVNGSASIQSALQQMNDAVGGAGSGSGMDVSQFSQLGEGLRQIAGGLQEVENGLSNLSGQYAQANEALGQSINSIPEASVSEEDIQALYESGADPAVVDGLVENYQAAQTVKGTYAAAGEAFQAISPALDTSAGSLNEMSSNLTAMADQLDSSLASVDIDESIAQLQGGLETLSANYNAFHSGLTEYTGGVDRLAGSYQEVYSGISGLTGGTAELEGGASRLHNGTAELASATSDLPDQIQVEIDEMISEFDKSDFEPVSFVSNENENVEAVQFVIKTESIQKDEDDQEEESQDEEKSFWDRLLDLFR</sequence>
<keyword evidence="1" id="KW-0732">Signal</keyword>
<dbReference type="OrthoDB" id="9815841at2"/>
<keyword evidence="3" id="KW-1185">Reference proteome</keyword>
<organism evidence="2 3">
    <name type="scientific">Jeotgalibacillus proteolyticus</name>
    <dbReference type="NCBI Taxonomy" id="2082395"/>
    <lineage>
        <taxon>Bacteria</taxon>
        <taxon>Bacillati</taxon>
        <taxon>Bacillota</taxon>
        <taxon>Bacilli</taxon>
        <taxon>Bacillales</taxon>
        <taxon>Caryophanaceae</taxon>
        <taxon>Jeotgalibacillus</taxon>
    </lineage>
</organism>
<feature type="signal peptide" evidence="1">
    <location>
        <begin position="1"/>
        <end position="25"/>
    </location>
</feature>
<dbReference type="SUPFAM" id="SSF58104">
    <property type="entry name" value="Methyl-accepting chemotaxis protein (MCP) signaling domain"/>
    <property type="match status" value="1"/>
</dbReference>
<accession>A0A2S5G7V4</accession>
<proteinExistence type="predicted"/>
<dbReference type="EMBL" id="PREZ01000007">
    <property type="protein sequence ID" value="PPA69077.1"/>
    <property type="molecule type" value="Genomic_DNA"/>
</dbReference>